<feature type="domain" description="O-acyltransferase WSD1-like N-terminal" evidence="12">
    <location>
        <begin position="11"/>
        <end position="248"/>
    </location>
</feature>
<proteinExistence type="inferred from homology"/>
<feature type="region of interest" description="Disordered" evidence="11">
    <location>
        <begin position="157"/>
        <end position="179"/>
    </location>
</feature>
<evidence type="ECO:0000256" key="11">
    <source>
        <dbReference type="SAM" id="MobiDB-lite"/>
    </source>
</evidence>
<dbReference type="PANTHER" id="PTHR31650">
    <property type="entry name" value="O-ACYLTRANSFERASE (WSD1-LIKE) FAMILY PROTEIN"/>
    <property type="match status" value="1"/>
</dbReference>
<comment type="similarity">
    <text evidence="3">Belongs to the long-chain O-acyltransferase family.</text>
</comment>
<name>A0ABW1PBZ5_9PSEU</name>
<sequence>MRHGERRAPSAAERSFLAFDSPRTAQHFGVVCRFEPSGSPEGFARRLVDRLRAAGPVVAPFTSRPRRGVLPARTGGWETTPDAAVDRGHHVRLTRPGGTPADAVARVHSTPLDPARPLWEAHVIPGGREVVLLFKVHHALTDGHGFLARLDRMLGERRDDEGGGPPWVFADPAPAGPAPRPPPLWRAGPLAARTLVDAVRGGPVPYGVPATLLNGSIGPERLVESRVLPLAAVRGVASATGATVNEVYLAVLGGALRSYLLDHAALPRFDLTAGVPVSLRATGDTAAANTFTMTVMGLGTAVADPVARLDAVRAGSGAAKGALARLPRPVLARLAAVVTGPLAAAHAVGAGHLLPRPPYSVVASNVRGPDGPRYLLGERLRSLHGAGSLCHGTGLFAAAVSADDRFEVCLTAAANLVPDLRGLADAVPAEFDALAAAAVA</sequence>
<dbReference type="InterPro" id="IPR045034">
    <property type="entry name" value="O-acyltransferase_WSD1-like"/>
</dbReference>
<keyword evidence="9" id="KW-0012">Acyltransferase</keyword>
<evidence type="ECO:0000313" key="14">
    <source>
        <dbReference type="EMBL" id="MFC6093133.1"/>
    </source>
</evidence>
<gene>
    <name evidence="14" type="ORF">ACFP3R_28010</name>
</gene>
<keyword evidence="6" id="KW-0808">Transferase</keyword>
<evidence type="ECO:0000256" key="9">
    <source>
        <dbReference type="ARBA" id="ARBA00023315"/>
    </source>
</evidence>
<comment type="pathway">
    <text evidence="2">Lipid metabolism.</text>
</comment>
<keyword evidence="15" id="KW-1185">Reference proteome</keyword>
<dbReference type="InterPro" id="IPR009721">
    <property type="entry name" value="O-acyltransferase_WSD1_C"/>
</dbReference>
<evidence type="ECO:0000313" key="15">
    <source>
        <dbReference type="Proteomes" id="UP001596220"/>
    </source>
</evidence>
<dbReference type="SUPFAM" id="SSF52777">
    <property type="entry name" value="CoA-dependent acyltransferases"/>
    <property type="match status" value="1"/>
</dbReference>
<keyword evidence="8" id="KW-0443">Lipid metabolism</keyword>
<evidence type="ECO:0000256" key="4">
    <source>
        <dbReference type="ARBA" id="ARBA00013244"/>
    </source>
</evidence>
<evidence type="ECO:0000259" key="12">
    <source>
        <dbReference type="Pfam" id="PF03007"/>
    </source>
</evidence>
<evidence type="ECO:0000256" key="5">
    <source>
        <dbReference type="ARBA" id="ARBA00022516"/>
    </source>
</evidence>
<evidence type="ECO:0000256" key="7">
    <source>
        <dbReference type="ARBA" id="ARBA00022798"/>
    </source>
</evidence>
<evidence type="ECO:0000256" key="8">
    <source>
        <dbReference type="ARBA" id="ARBA00023098"/>
    </source>
</evidence>
<dbReference type="RefSeq" id="WP_380640017.1">
    <property type="nucleotide sequence ID" value="NZ_JBHSQO010000038.1"/>
</dbReference>
<dbReference type="InterPro" id="IPR023213">
    <property type="entry name" value="CAT-like_dom_sf"/>
</dbReference>
<evidence type="ECO:0000256" key="6">
    <source>
        <dbReference type="ARBA" id="ARBA00022679"/>
    </source>
</evidence>
<dbReference type="EMBL" id="JBHSQO010000038">
    <property type="protein sequence ID" value="MFC6093133.1"/>
    <property type="molecule type" value="Genomic_DNA"/>
</dbReference>
<evidence type="ECO:0000256" key="3">
    <source>
        <dbReference type="ARBA" id="ARBA00009587"/>
    </source>
</evidence>
<accession>A0ABW1PBZ5</accession>
<dbReference type="EC" id="2.3.1.20" evidence="4"/>
<keyword evidence="7" id="KW-0319">Glycerol metabolism</keyword>
<evidence type="ECO:0000256" key="2">
    <source>
        <dbReference type="ARBA" id="ARBA00005189"/>
    </source>
</evidence>
<evidence type="ECO:0000256" key="1">
    <source>
        <dbReference type="ARBA" id="ARBA00004771"/>
    </source>
</evidence>
<dbReference type="InterPro" id="IPR004255">
    <property type="entry name" value="O-acyltransferase_WSD1_N"/>
</dbReference>
<comment type="pathway">
    <text evidence="1">Glycerolipid metabolism; triacylglycerol biosynthesis.</text>
</comment>
<dbReference type="Pfam" id="PF06974">
    <property type="entry name" value="WS_DGAT_C"/>
    <property type="match status" value="1"/>
</dbReference>
<evidence type="ECO:0000256" key="10">
    <source>
        <dbReference type="ARBA" id="ARBA00048109"/>
    </source>
</evidence>
<dbReference type="Proteomes" id="UP001596220">
    <property type="component" value="Unassembled WGS sequence"/>
</dbReference>
<comment type="catalytic activity">
    <reaction evidence="10">
        <text>an acyl-CoA + a 1,2-diacyl-sn-glycerol = a triacyl-sn-glycerol + CoA</text>
        <dbReference type="Rhea" id="RHEA:10868"/>
        <dbReference type="ChEBI" id="CHEBI:17815"/>
        <dbReference type="ChEBI" id="CHEBI:57287"/>
        <dbReference type="ChEBI" id="CHEBI:58342"/>
        <dbReference type="ChEBI" id="CHEBI:64615"/>
        <dbReference type="EC" id="2.3.1.20"/>
    </reaction>
</comment>
<dbReference type="Pfam" id="PF03007">
    <property type="entry name" value="WS_DGAT_cat"/>
    <property type="match status" value="1"/>
</dbReference>
<dbReference type="PANTHER" id="PTHR31650:SF1">
    <property type="entry name" value="WAX ESTER SYNTHASE_DIACYLGLYCEROL ACYLTRANSFERASE 4-RELATED"/>
    <property type="match status" value="1"/>
</dbReference>
<dbReference type="Gene3D" id="3.30.559.10">
    <property type="entry name" value="Chloramphenicol acetyltransferase-like domain"/>
    <property type="match status" value="1"/>
</dbReference>
<keyword evidence="5" id="KW-0444">Lipid biosynthesis</keyword>
<reference evidence="15" key="1">
    <citation type="journal article" date="2019" name="Int. J. Syst. Evol. Microbiol.">
        <title>The Global Catalogue of Microorganisms (GCM) 10K type strain sequencing project: providing services to taxonomists for standard genome sequencing and annotation.</title>
        <authorList>
            <consortium name="The Broad Institute Genomics Platform"/>
            <consortium name="The Broad Institute Genome Sequencing Center for Infectious Disease"/>
            <person name="Wu L."/>
            <person name="Ma J."/>
        </authorList>
    </citation>
    <scope>NUCLEOTIDE SEQUENCE [LARGE SCALE GENOMIC DNA]</scope>
    <source>
        <strain evidence="15">CGMCC 4.7246</strain>
    </source>
</reference>
<feature type="domain" description="O-acyltransferase WSD1 C-terminal" evidence="13">
    <location>
        <begin position="289"/>
        <end position="434"/>
    </location>
</feature>
<evidence type="ECO:0000259" key="13">
    <source>
        <dbReference type="Pfam" id="PF06974"/>
    </source>
</evidence>
<organism evidence="14 15">
    <name type="scientific">Saccharothrix lopnurensis</name>
    <dbReference type="NCBI Taxonomy" id="1670621"/>
    <lineage>
        <taxon>Bacteria</taxon>
        <taxon>Bacillati</taxon>
        <taxon>Actinomycetota</taxon>
        <taxon>Actinomycetes</taxon>
        <taxon>Pseudonocardiales</taxon>
        <taxon>Pseudonocardiaceae</taxon>
        <taxon>Saccharothrix</taxon>
    </lineage>
</organism>
<protein>
    <recommendedName>
        <fullName evidence="4">diacylglycerol O-acyltransferase</fullName>
        <ecNumber evidence="4">2.3.1.20</ecNumber>
    </recommendedName>
</protein>
<comment type="caution">
    <text evidence="14">The sequence shown here is derived from an EMBL/GenBank/DDBJ whole genome shotgun (WGS) entry which is preliminary data.</text>
</comment>